<accession>A0A090X2I6</accession>
<dbReference type="SUPFAM" id="SSF50494">
    <property type="entry name" value="Trypsin-like serine proteases"/>
    <property type="match status" value="1"/>
</dbReference>
<evidence type="ECO:0000313" key="2">
    <source>
        <dbReference type="Proteomes" id="UP000029643"/>
    </source>
</evidence>
<dbReference type="EMBL" id="BBNU01000039">
    <property type="protein sequence ID" value="GAL82659.1"/>
    <property type="molecule type" value="Genomic_DNA"/>
</dbReference>
<evidence type="ECO:0000313" key="1">
    <source>
        <dbReference type="EMBL" id="GAL82659.1"/>
    </source>
</evidence>
<dbReference type="AlphaFoldDB" id="A0A090X2I6"/>
<gene>
    <name evidence="1" type="ORF">JCM19274_2938</name>
</gene>
<protein>
    <recommendedName>
        <fullName evidence="3">Serine protease</fullName>
    </recommendedName>
</protein>
<dbReference type="Proteomes" id="UP000029643">
    <property type="component" value="Unassembled WGS sequence"/>
</dbReference>
<evidence type="ECO:0008006" key="3">
    <source>
        <dbReference type="Google" id="ProtNLM"/>
    </source>
</evidence>
<dbReference type="RefSeq" id="WP_042501726.1">
    <property type="nucleotide sequence ID" value="NZ_BBNU01000039.1"/>
</dbReference>
<comment type="caution">
    <text evidence="1">The sequence shown here is derived from an EMBL/GenBank/DDBJ whole genome shotgun (WGS) entry which is preliminary data.</text>
</comment>
<sequence>MGQKINNITLSSVSITAKRLYEDGTEAGKSFMSGCFWYHNEKTYLITNWHNVTGKNPETDENIGSFSPPNIFLLKFKYLIPQEEGMNKVMEAIRSINLFNENLEPFWIEHPTGRKVDIVAIPLDLELPNEAIINHINNQDYIKDWFPEIGNDCFIIGFPEGISGPWNTPIWKRGSVATLPLLDYDDKPVFLLDTIGNSGLSGSPVIGSGNGVYKKDNKKEITLDTIFGSWNNFVGIYAGRISKTGIGSQLGRVWKSYLINEILEK</sequence>
<name>A0A090X2I6_9FLAO</name>
<dbReference type="InterPro" id="IPR009003">
    <property type="entry name" value="Peptidase_S1_PA"/>
</dbReference>
<proteinExistence type="predicted"/>
<reference evidence="1" key="1">
    <citation type="journal article" date="2014" name="Genome Announc.">
        <title>Draft Genome Sequences of Marine Flavobacterium Algibacter lectus Strains SS8 and NR4.</title>
        <authorList>
            <person name="Takatani N."/>
            <person name="Nakanishi M."/>
            <person name="Meirelles P."/>
            <person name="Mino S."/>
            <person name="Suda W."/>
            <person name="Oshima K."/>
            <person name="Hattori M."/>
            <person name="Ohkuma M."/>
            <person name="Hosokawa M."/>
            <person name="Miyashita K."/>
            <person name="Thompson F.L."/>
            <person name="Niwa A."/>
            <person name="Sawabe T."/>
            <person name="Sawabe T."/>
        </authorList>
    </citation>
    <scope>NUCLEOTIDE SEQUENCE [LARGE SCALE GENOMIC DNA]</scope>
    <source>
        <strain evidence="1">JCM 19274</strain>
    </source>
</reference>
<organism evidence="1 2">
    <name type="scientific">Algibacter lectus</name>
    <dbReference type="NCBI Taxonomy" id="221126"/>
    <lineage>
        <taxon>Bacteria</taxon>
        <taxon>Pseudomonadati</taxon>
        <taxon>Bacteroidota</taxon>
        <taxon>Flavobacteriia</taxon>
        <taxon>Flavobacteriales</taxon>
        <taxon>Flavobacteriaceae</taxon>
        <taxon>Algibacter</taxon>
    </lineage>
</organism>